<evidence type="ECO:0000313" key="1">
    <source>
        <dbReference type="EMBL" id="VTT58697.1"/>
    </source>
</evidence>
<dbReference type="Proteomes" id="UP000760494">
    <property type="component" value="Unassembled WGS sequence"/>
</dbReference>
<dbReference type="AlphaFoldDB" id="A0A0J0FG56"/>
<sequence length="144" mass="15955">MELITHALTSMNRLKSGNGPSDDMLLGSPHSAVADPRAVLRFALFVGTPHQVHSVFAETSVIVQLKMKKGVMVITVNLAETRVAYIIFLRWKTIVAAYMRDIISKKHFASVNDPVHERDIVLGCQLLRQTLLGELQVAGNHHGF</sequence>
<accession>A0A0J0FG56</accession>
<comment type="caution">
    <text evidence="1">The sequence shown here is derived from an EMBL/GenBank/DDBJ whole genome shotgun (WGS) entry which is preliminary data.</text>
</comment>
<gene>
    <name evidence="1" type="ORF">C2S_3624</name>
</gene>
<name>A0A0J0FG56_FUSFU</name>
<organism evidence="1 2">
    <name type="scientific">Fusarium fujikuroi</name>
    <name type="common">Bakanae and foot rot disease fungus</name>
    <name type="synonym">Gibberella fujikuroi</name>
    <dbReference type="NCBI Taxonomy" id="5127"/>
    <lineage>
        <taxon>Eukaryota</taxon>
        <taxon>Fungi</taxon>
        <taxon>Dikarya</taxon>
        <taxon>Ascomycota</taxon>
        <taxon>Pezizomycotina</taxon>
        <taxon>Sordariomycetes</taxon>
        <taxon>Hypocreomycetidae</taxon>
        <taxon>Hypocreales</taxon>
        <taxon>Nectriaceae</taxon>
        <taxon>Fusarium</taxon>
        <taxon>Fusarium fujikuroi species complex</taxon>
    </lineage>
</organism>
<reference evidence="1" key="1">
    <citation type="submission" date="2019-05" db="EMBL/GenBank/DDBJ databases">
        <authorList>
            <person name="Piombo E."/>
        </authorList>
    </citation>
    <scope>NUCLEOTIDE SEQUENCE</scope>
    <source>
        <strain evidence="1">C2S</strain>
    </source>
</reference>
<dbReference type="EMBL" id="CABFJX010000024">
    <property type="protein sequence ID" value="VTT58697.1"/>
    <property type="molecule type" value="Genomic_DNA"/>
</dbReference>
<protein>
    <submittedName>
        <fullName evidence="1">Uncharacterized protein</fullName>
    </submittedName>
</protein>
<proteinExistence type="predicted"/>
<evidence type="ECO:0000313" key="2">
    <source>
        <dbReference type="Proteomes" id="UP000760494"/>
    </source>
</evidence>